<feature type="domain" description="Methyl-accepting transducer" evidence="3">
    <location>
        <begin position="392"/>
        <end position="602"/>
    </location>
</feature>
<dbReference type="Pfam" id="PF00672">
    <property type="entry name" value="HAMP"/>
    <property type="match status" value="1"/>
</dbReference>
<keyword evidence="1" id="KW-0807">Transducer</keyword>
<gene>
    <name evidence="5" type="ORF">SDC9_51157</name>
</gene>
<dbReference type="PROSITE" id="PS50885">
    <property type="entry name" value="HAMP"/>
    <property type="match status" value="1"/>
</dbReference>
<comment type="caution">
    <text evidence="5">The sequence shown here is derived from an EMBL/GenBank/DDBJ whole genome shotgun (WGS) entry which is preliminary data.</text>
</comment>
<dbReference type="InterPro" id="IPR004089">
    <property type="entry name" value="MCPsignal_dom"/>
</dbReference>
<evidence type="ECO:0000313" key="5">
    <source>
        <dbReference type="EMBL" id="MPM04876.1"/>
    </source>
</evidence>
<dbReference type="InterPro" id="IPR003660">
    <property type="entry name" value="HAMP_dom"/>
</dbReference>
<dbReference type="Gene3D" id="3.30.450.20">
    <property type="entry name" value="PAS domain"/>
    <property type="match status" value="1"/>
</dbReference>
<dbReference type="EMBL" id="VSSQ01001079">
    <property type="protein sequence ID" value="MPM04876.1"/>
    <property type="molecule type" value="Genomic_DNA"/>
</dbReference>
<feature type="domain" description="HAMP" evidence="4">
    <location>
        <begin position="295"/>
        <end position="347"/>
    </location>
</feature>
<dbReference type="PROSITE" id="PS50111">
    <property type="entry name" value="CHEMOTAXIS_TRANSDUC_2"/>
    <property type="match status" value="1"/>
</dbReference>
<protein>
    <submittedName>
        <fullName evidence="5">Uncharacterized protein</fullName>
    </submittedName>
</protein>
<accession>A0A644WLV8</accession>
<dbReference type="SMART" id="SM00283">
    <property type="entry name" value="MA"/>
    <property type="match status" value="1"/>
</dbReference>
<dbReference type="PANTHER" id="PTHR32089:SF112">
    <property type="entry name" value="LYSOZYME-LIKE PROTEIN-RELATED"/>
    <property type="match status" value="1"/>
</dbReference>
<proteinExistence type="inferred from homology"/>
<dbReference type="SUPFAM" id="SSF58104">
    <property type="entry name" value="Methyl-accepting chemotaxis protein (MCP) signaling domain"/>
    <property type="match status" value="1"/>
</dbReference>
<dbReference type="GO" id="GO:0007165">
    <property type="term" value="P:signal transduction"/>
    <property type="evidence" value="ECO:0007669"/>
    <property type="project" value="UniProtKB-KW"/>
</dbReference>
<evidence type="ECO:0000259" key="4">
    <source>
        <dbReference type="PROSITE" id="PS50885"/>
    </source>
</evidence>
<dbReference type="PANTHER" id="PTHR32089">
    <property type="entry name" value="METHYL-ACCEPTING CHEMOTAXIS PROTEIN MCPB"/>
    <property type="match status" value="1"/>
</dbReference>
<dbReference type="PROSITE" id="PS51257">
    <property type="entry name" value="PROKAR_LIPOPROTEIN"/>
    <property type="match status" value="1"/>
</dbReference>
<dbReference type="Pfam" id="PF00015">
    <property type="entry name" value="MCPsignal"/>
    <property type="match status" value="1"/>
</dbReference>
<dbReference type="GO" id="GO:0016020">
    <property type="term" value="C:membrane"/>
    <property type="evidence" value="ECO:0007669"/>
    <property type="project" value="InterPro"/>
</dbReference>
<reference evidence="5" key="1">
    <citation type="submission" date="2019-08" db="EMBL/GenBank/DDBJ databases">
        <authorList>
            <person name="Kucharzyk K."/>
            <person name="Murdoch R.W."/>
            <person name="Higgins S."/>
            <person name="Loffler F."/>
        </authorList>
    </citation>
    <scope>NUCLEOTIDE SEQUENCE</scope>
</reference>
<organism evidence="5">
    <name type="scientific">bioreactor metagenome</name>
    <dbReference type="NCBI Taxonomy" id="1076179"/>
    <lineage>
        <taxon>unclassified sequences</taxon>
        <taxon>metagenomes</taxon>
        <taxon>ecological metagenomes</taxon>
    </lineage>
</organism>
<evidence type="ECO:0000256" key="1">
    <source>
        <dbReference type="ARBA" id="ARBA00023224"/>
    </source>
</evidence>
<name>A0A644WLV8_9ZZZZ</name>
<comment type="similarity">
    <text evidence="2">Belongs to the methyl-accepting chemotaxis (MCP) protein family.</text>
</comment>
<dbReference type="Gene3D" id="1.10.287.950">
    <property type="entry name" value="Methyl-accepting chemotaxis protein"/>
    <property type="match status" value="1"/>
</dbReference>
<evidence type="ECO:0000256" key="2">
    <source>
        <dbReference type="ARBA" id="ARBA00029447"/>
    </source>
</evidence>
<evidence type="ECO:0000259" key="3">
    <source>
        <dbReference type="PROSITE" id="PS50111"/>
    </source>
</evidence>
<dbReference type="AlphaFoldDB" id="A0A644WLV8"/>
<dbReference type="SMART" id="SM00304">
    <property type="entry name" value="HAMP"/>
    <property type="match status" value="1"/>
</dbReference>
<dbReference type="CDD" id="cd06225">
    <property type="entry name" value="HAMP"/>
    <property type="match status" value="1"/>
</dbReference>
<sequence length="662" mass="70968">MTLKSRLFVLACSILLVTACFAFISYRGGAEILFSQAGKSDRLMAERAARAVSERIASWESVLLTASSNIAFMIEDLGVLPGTLGNYMRNLTEASLDQGFSAISFALSSGVLLEGSGWFPPEEYDPKNETWFKEAEKGRGPVFLVRCQEVKKEKEVSLLAVPVYSLYQEGLLLGVLAGEISSEALSSLSSTENGELMIQLIGPEGGKLFPEDREQNGVGDLQAPASSGGGSCSLVNREGEIFRVSAYGLPYGMSLAVFSSEEKLLHPLRTLAFRQAAFLAAALLFICSMLYATGKSILSPVSRLILSAKAVADGNLTRPDFPKGKDEIAFVSRAFSDMVCRLRTVLLGIREESENISRNAALVKFVCIEMSDRFREMLVGCEQLGRFLSDSDESLAGLKKSAFVSGREAEAAEAISDMCRREADRLINLGTVASGTAGEAVESVRAMAASFGRVSEAVRVLEKRTSDIALIIRIIDDVSRRTNFLALNASIEATKAGPAGKGFAVVAEEIRKLALQSADAARRIGTLVGGILEGGRAVGEEALSGERIASLNCTKIEDLMSFHDDLQKVMKSMKSSIGTMVSKAEVNAALVKEVTITADTLENRSRDGAGAAASISSALCELGNKLEVLREGAAELDGRAALHVRSMENYRLGSHTQTLPVE</sequence>